<reference evidence="1" key="1">
    <citation type="journal article" date="2015" name="Nature">
        <title>Complex archaea that bridge the gap between prokaryotes and eukaryotes.</title>
        <authorList>
            <person name="Spang A."/>
            <person name="Saw J.H."/>
            <person name="Jorgensen S.L."/>
            <person name="Zaremba-Niedzwiedzka K."/>
            <person name="Martijn J."/>
            <person name="Lind A.E."/>
            <person name="van Eijk R."/>
            <person name="Schleper C."/>
            <person name="Guy L."/>
            <person name="Ettema T.J."/>
        </authorList>
    </citation>
    <scope>NUCLEOTIDE SEQUENCE</scope>
</reference>
<name>A0A0F9H4M5_9ZZZZ</name>
<dbReference type="EMBL" id="LAZR01016094">
    <property type="protein sequence ID" value="KKM05989.1"/>
    <property type="molecule type" value="Genomic_DNA"/>
</dbReference>
<evidence type="ECO:0000313" key="1">
    <source>
        <dbReference type="EMBL" id="KKM05989.1"/>
    </source>
</evidence>
<gene>
    <name evidence="1" type="ORF">LCGC14_1748520</name>
</gene>
<accession>A0A0F9H4M5</accession>
<sequence length="125" mass="13384">MVDSGTLATTAQVKLAIGENPSTAQALEANTNIWILFAESDMEKAFGNNVGLVANIGSITAANKQWLAMVASHRAAFYGINHNQDSWQLAVTQSKLNVCDSIWIGFLSDLTQKKADIVSDLGLTT</sequence>
<dbReference type="AlphaFoldDB" id="A0A0F9H4M5"/>
<organism evidence="1">
    <name type="scientific">marine sediment metagenome</name>
    <dbReference type="NCBI Taxonomy" id="412755"/>
    <lineage>
        <taxon>unclassified sequences</taxon>
        <taxon>metagenomes</taxon>
        <taxon>ecological metagenomes</taxon>
    </lineage>
</organism>
<protein>
    <submittedName>
        <fullName evidence="1">Uncharacterized protein</fullName>
    </submittedName>
</protein>
<proteinExistence type="predicted"/>
<comment type="caution">
    <text evidence="1">The sequence shown here is derived from an EMBL/GenBank/DDBJ whole genome shotgun (WGS) entry which is preliminary data.</text>
</comment>